<dbReference type="Proteomes" id="UP000187001">
    <property type="component" value="Unassembled WGS sequence"/>
</dbReference>
<dbReference type="InterPro" id="IPR017896">
    <property type="entry name" value="4Fe4S_Fe-S-bd"/>
</dbReference>
<dbReference type="GO" id="GO:0051539">
    <property type="term" value="F:4 iron, 4 sulfur cluster binding"/>
    <property type="evidence" value="ECO:0007669"/>
    <property type="project" value="UniProtKB-KW"/>
</dbReference>
<dbReference type="RefSeq" id="WP_064900187.1">
    <property type="nucleotide sequence ID" value="NZ_JAAZWL010000010.1"/>
</dbReference>
<organism evidence="7 8">
    <name type="scientific">Mycolicibacterium fortuitum</name>
    <name type="common">Mycobacterium fortuitum</name>
    <dbReference type="NCBI Taxonomy" id="1766"/>
    <lineage>
        <taxon>Bacteria</taxon>
        <taxon>Bacillati</taxon>
        <taxon>Actinomycetota</taxon>
        <taxon>Actinomycetes</taxon>
        <taxon>Mycobacteriales</taxon>
        <taxon>Mycobacteriaceae</taxon>
        <taxon>Mycolicibacterium</taxon>
    </lineage>
</organism>
<feature type="domain" description="4Fe-4S ferredoxin-type" evidence="6">
    <location>
        <begin position="1"/>
        <end position="30"/>
    </location>
</feature>
<dbReference type="PROSITE" id="PS00198">
    <property type="entry name" value="4FE4S_FER_1"/>
    <property type="match status" value="2"/>
</dbReference>
<evidence type="ECO:0000256" key="3">
    <source>
        <dbReference type="ARBA" id="ARBA00023004"/>
    </source>
</evidence>
<dbReference type="Pfam" id="PF13237">
    <property type="entry name" value="Fer4_10"/>
    <property type="match status" value="1"/>
</dbReference>
<evidence type="ECO:0000313" key="7">
    <source>
        <dbReference type="EMBL" id="OMC32719.1"/>
    </source>
</evidence>
<dbReference type="PANTHER" id="PTHR43687">
    <property type="entry name" value="ADENYLYLSULFATE REDUCTASE, BETA SUBUNIT"/>
    <property type="match status" value="1"/>
</dbReference>
<dbReference type="SUPFAM" id="SSF54862">
    <property type="entry name" value="4Fe-4S ferredoxins"/>
    <property type="match status" value="1"/>
</dbReference>
<accession>A0ABD6QC15</accession>
<proteinExistence type="predicted"/>
<dbReference type="PANTHER" id="PTHR43687:SF1">
    <property type="entry name" value="FERREDOXIN III"/>
    <property type="match status" value="1"/>
</dbReference>
<dbReference type="AlphaFoldDB" id="A0ABD6QC15"/>
<sequence length="136" mass="14264">MIEIVSADACVKCDVCVKVCPTDVFDRGVDGVPVIARQSDCQTCFMCEAYCPTDALYVSPVSVPVGAGSPHASEEAVRGSGLLGGYREMVGWGRGRTPGSRLDQNPVLTSIPPLAEPRLGTPAPLADGPWNHQGHA</sequence>
<name>A0ABD6QC15_MYCFO</name>
<dbReference type="EMBL" id="MBER01000184">
    <property type="protein sequence ID" value="OMC32719.1"/>
    <property type="molecule type" value="Genomic_DNA"/>
</dbReference>
<feature type="domain" description="4Fe-4S ferredoxin-type" evidence="6">
    <location>
        <begin position="31"/>
        <end position="61"/>
    </location>
</feature>
<dbReference type="InterPro" id="IPR017900">
    <property type="entry name" value="4Fe4S_Fe_S_CS"/>
</dbReference>
<dbReference type="GO" id="GO:0046872">
    <property type="term" value="F:metal ion binding"/>
    <property type="evidence" value="ECO:0007669"/>
    <property type="project" value="UniProtKB-KW"/>
</dbReference>
<comment type="caution">
    <text evidence="7">The sequence shown here is derived from an EMBL/GenBank/DDBJ whole genome shotgun (WGS) entry which is preliminary data.</text>
</comment>
<gene>
    <name evidence="7" type="ORF">A5742_15270</name>
</gene>
<reference evidence="7 8" key="1">
    <citation type="submission" date="2016-07" db="EMBL/GenBank/DDBJ databases">
        <authorList>
            <person name="Sutton G."/>
            <person name="Brinkac L."/>
            <person name="Sanka R."/>
            <person name="Adams M."/>
            <person name="Lau E."/>
            <person name="Kumar A."/>
            <person name="Macaden R."/>
        </authorList>
    </citation>
    <scope>NUCLEOTIDE SEQUENCE [LARGE SCALE GENOMIC DNA]</scope>
    <source>
        <strain evidence="7 8">GA-0871</strain>
    </source>
</reference>
<evidence type="ECO:0000313" key="8">
    <source>
        <dbReference type="Proteomes" id="UP000187001"/>
    </source>
</evidence>
<evidence type="ECO:0000259" key="6">
    <source>
        <dbReference type="PROSITE" id="PS51379"/>
    </source>
</evidence>
<protein>
    <submittedName>
        <fullName evidence="7">4Fe-4S ferredoxin</fullName>
    </submittedName>
</protein>
<feature type="region of interest" description="Disordered" evidence="5">
    <location>
        <begin position="94"/>
        <end position="136"/>
    </location>
</feature>
<keyword evidence="2" id="KW-0479">Metal-binding</keyword>
<evidence type="ECO:0000256" key="5">
    <source>
        <dbReference type="SAM" id="MobiDB-lite"/>
    </source>
</evidence>
<keyword evidence="1" id="KW-0004">4Fe-4S</keyword>
<evidence type="ECO:0000256" key="2">
    <source>
        <dbReference type="ARBA" id="ARBA00022723"/>
    </source>
</evidence>
<keyword evidence="3" id="KW-0408">Iron</keyword>
<dbReference type="PROSITE" id="PS51379">
    <property type="entry name" value="4FE4S_FER_2"/>
    <property type="match status" value="2"/>
</dbReference>
<evidence type="ECO:0000256" key="4">
    <source>
        <dbReference type="ARBA" id="ARBA00023014"/>
    </source>
</evidence>
<dbReference type="Gene3D" id="3.30.70.20">
    <property type="match status" value="1"/>
</dbReference>
<keyword evidence="4" id="KW-0411">Iron-sulfur</keyword>
<evidence type="ECO:0000256" key="1">
    <source>
        <dbReference type="ARBA" id="ARBA00022485"/>
    </source>
</evidence>
<dbReference type="InterPro" id="IPR050572">
    <property type="entry name" value="Fe-S_Ferredoxin"/>
</dbReference>